<feature type="compositionally biased region" description="Basic and acidic residues" evidence="1">
    <location>
        <begin position="45"/>
        <end position="63"/>
    </location>
</feature>
<feature type="region of interest" description="Disordered" evidence="1">
    <location>
        <begin position="1"/>
        <end position="174"/>
    </location>
</feature>
<protein>
    <submittedName>
        <fullName evidence="2">Uncharacterized protein</fullName>
    </submittedName>
</protein>
<comment type="caution">
    <text evidence="2">The sequence shown here is derived from an EMBL/GenBank/DDBJ whole genome shotgun (WGS) entry which is preliminary data.</text>
</comment>
<dbReference type="AlphaFoldDB" id="A0A8H6M443"/>
<name>A0A8H6M443_9AGAR</name>
<evidence type="ECO:0000313" key="2">
    <source>
        <dbReference type="EMBL" id="KAF6750797.1"/>
    </source>
</evidence>
<proteinExistence type="predicted"/>
<dbReference type="Proteomes" id="UP000521943">
    <property type="component" value="Unassembled WGS sequence"/>
</dbReference>
<evidence type="ECO:0000313" key="3">
    <source>
        <dbReference type="Proteomes" id="UP000521943"/>
    </source>
</evidence>
<gene>
    <name evidence="2" type="ORF">DFP72DRAFT_505032</name>
</gene>
<sequence length="233" mass="25843">MQPPRPLSDKNAPRHDPVHRHHHRYRRRCPRRPLPHRIHRRLHHHTEENAHKETQLQSLRREQVLPVRADPGREGPAQATPPSMIECRGSPTPSSPSPAPPTTSPRTKSDSEMERIRIIRIQRDRCHQGEREQEEPARGHVIDYRPTTMSSSNKGSPGTGKGEGGDGEGGDGASRWGGLNDIGYGVEGMCDGGAGNASMLGFAGRHGGESSLVVLLLLPPTRASKWPFQRNQR</sequence>
<organism evidence="2 3">
    <name type="scientific">Ephemerocybe angulata</name>
    <dbReference type="NCBI Taxonomy" id="980116"/>
    <lineage>
        <taxon>Eukaryota</taxon>
        <taxon>Fungi</taxon>
        <taxon>Dikarya</taxon>
        <taxon>Basidiomycota</taxon>
        <taxon>Agaricomycotina</taxon>
        <taxon>Agaricomycetes</taxon>
        <taxon>Agaricomycetidae</taxon>
        <taxon>Agaricales</taxon>
        <taxon>Agaricineae</taxon>
        <taxon>Psathyrellaceae</taxon>
        <taxon>Ephemerocybe</taxon>
    </lineage>
</organism>
<keyword evidence="3" id="KW-1185">Reference proteome</keyword>
<reference evidence="2 3" key="1">
    <citation type="submission" date="2020-07" db="EMBL/GenBank/DDBJ databases">
        <title>Comparative genomics of pyrophilous fungi reveals a link between fire events and developmental genes.</title>
        <authorList>
            <consortium name="DOE Joint Genome Institute"/>
            <person name="Steindorff A.S."/>
            <person name="Carver A."/>
            <person name="Calhoun S."/>
            <person name="Stillman K."/>
            <person name="Liu H."/>
            <person name="Lipzen A."/>
            <person name="Pangilinan J."/>
            <person name="Labutti K."/>
            <person name="Bruns T.D."/>
            <person name="Grigoriev I.V."/>
        </authorList>
    </citation>
    <scope>NUCLEOTIDE SEQUENCE [LARGE SCALE GENOMIC DNA]</scope>
    <source>
        <strain evidence="2 3">CBS 144469</strain>
    </source>
</reference>
<evidence type="ECO:0000256" key="1">
    <source>
        <dbReference type="SAM" id="MobiDB-lite"/>
    </source>
</evidence>
<feature type="compositionally biased region" description="Basic and acidic residues" evidence="1">
    <location>
        <begin position="107"/>
        <end position="143"/>
    </location>
</feature>
<feature type="compositionally biased region" description="Basic and acidic residues" evidence="1">
    <location>
        <begin position="7"/>
        <end position="16"/>
    </location>
</feature>
<feature type="compositionally biased region" description="Pro residues" evidence="1">
    <location>
        <begin position="93"/>
        <end position="103"/>
    </location>
</feature>
<feature type="compositionally biased region" description="Basic residues" evidence="1">
    <location>
        <begin position="17"/>
        <end position="44"/>
    </location>
</feature>
<dbReference type="EMBL" id="JACGCI010000054">
    <property type="protein sequence ID" value="KAF6750797.1"/>
    <property type="molecule type" value="Genomic_DNA"/>
</dbReference>
<accession>A0A8H6M443</accession>